<feature type="transmembrane region" description="Helical" evidence="1">
    <location>
        <begin position="12"/>
        <end position="33"/>
    </location>
</feature>
<feature type="domain" description="DUF7305" evidence="2">
    <location>
        <begin position="268"/>
        <end position="390"/>
    </location>
</feature>
<gene>
    <name evidence="3" type="ORF">DVS28_b0114</name>
</gene>
<name>A0A346Y5Y7_9ACTN</name>
<reference evidence="3 4" key="1">
    <citation type="submission" date="2018-09" db="EMBL/GenBank/DDBJ databases">
        <title>Complete genome sequence of Euzebya sp. DY32-46 isolated from seawater of Pacific Ocean.</title>
        <authorList>
            <person name="Xu L."/>
            <person name="Wu Y.-H."/>
            <person name="Xu X.-W."/>
        </authorList>
    </citation>
    <scope>NUCLEOTIDE SEQUENCE [LARGE SCALE GENOMIC DNA]</scope>
    <source>
        <strain evidence="3 4">DY32-46</strain>
        <plasmid evidence="4">pedy32-46i</plasmid>
    </source>
</reference>
<dbReference type="Pfam" id="PF23981">
    <property type="entry name" value="DUF7305"/>
    <property type="match status" value="1"/>
</dbReference>
<dbReference type="RefSeq" id="WP_114594494.1">
    <property type="nucleotide sequence ID" value="NZ_CP031166.1"/>
</dbReference>
<dbReference type="OrthoDB" id="4816288at2"/>
<organism evidence="3 4">
    <name type="scientific">Euzebya pacifica</name>
    <dbReference type="NCBI Taxonomy" id="1608957"/>
    <lineage>
        <taxon>Bacteria</taxon>
        <taxon>Bacillati</taxon>
        <taxon>Actinomycetota</taxon>
        <taxon>Nitriliruptoria</taxon>
        <taxon>Euzebyales</taxon>
    </lineage>
</organism>
<dbReference type="AlphaFoldDB" id="A0A346Y5Y7"/>
<evidence type="ECO:0000256" key="1">
    <source>
        <dbReference type="SAM" id="Phobius"/>
    </source>
</evidence>
<dbReference type="InterPro" id="IPR055729">
    <property type="entry name" value="DUF7305"/>
</dbReference>
<sequence length="404" mass="42704">MRHFSDDRGSLPLAMLAVIMITGFVAALVTYVIGSTRFARHDRAYTEVVQVSDAGAQAGVQYLLRAVPAEELADRPDGYTYTGSGSLDGNAYTWTATKNPRGDDPLMWEVESTSTNAAGANVGDVTRQVAIEIRDTNLFFVAAFSDRQFTLRGGNAADSYDIIIGSGATGNGIVGSNETIRLNGNTYVDGVQLHNFDALPDYARCDGRDIAGQCADLLDGIAPSGTFGPRLAVGVNQALDTGFIDDQLANCPDPLPDFDATSDTMIGTTGATEVLCFDNFSIDRNVDVTVRGPVEIYVYGTISIGNQATLNCTACSTASRPDAADVQIFSDGDPVNIGNHSYVAAGIYAPESDCGGNPSNAQADIFGSLICGQITNQGGWAFHYDDQLSGIGTGNFTVSAWREE</sequence>
<proteinExistence type="predicted"/>
<dbReference type="KEGG" id="euz:DVS28_b0114"/>
<keyword evidence="4" id="KW-1185">Reference proteome</keyword>
<keyword evidence="1" id="KW-0472">Membrane</keyword>
<dbReference type="EMBL" id="CP031166">
    <property type="protein sequence ID" value="AXV09884.1"/>
    <property type="molecule type" value="Genomic_DNA"/>
</dbReference>
<keyword evidence="3" id="KW-0614">Plasmid</keyword>
<evidence type="ECO:0000313" key="3">
    <source>
        <dbReference type="EMBL" id="AXV09884.1"/>
    </source>
</evidence>
<evidence type="ECO:0000259" key="2">
    <source>
        <dbReference type="Pfam" id="PF23981"/>
    </source>
</evidence>
<geneLocation type="plasmid" evidence="4">
    <name>pedy32-46i</name>
</geneLocation>
<evidence type="ECO:0000313" key="4">
    <source>
        <dbReference type="Proteomes" id="UP000264006"/>
    </source>
</evidence>
<keyword evidence="1" id="KW-0812">Transmembrane</keyword>
<protein>
    <recommendedName>
        <fullName evidence="2">DUF7305 domain-containing protein</fullName>
    </recommendedName>
</protein>
<keyword evidence="1" id="KW-1133">Transmembrane helix</keyword>
<dbReference type="Proteomes" id="UP000264006">
    <property type="component" value="Plasmid pEDY32-46I"/>
</dbReference>
<accession>A0A346Y5Y7</accession>